<evidence type="ECO:0000313" key="1">
    <source>
        <dbReference type="EMBL" id="KOR82358.1"/>
    </source>
</evidence>
<accession>A0A0M1NJF4</accession>
<evidence type="ECO:0000313" key="2">
    <source>
        <dbReference type="Proteomes" id="UP000036932"/>
    </source>
</evidence>
<dbReference type="Proteomes" id="UP000036932">
    <property type="component" value="Unassembled WGS sequence"/>
</dbReference>
<protein>
    <submittedName>
        <fullName evidence="1">Uncharacterized protein</fullName>
    </submittedName>
</protein>
<dbReference type="PATRIC" id="fig|1705565.3.peg.5685"/>
<organism evidence="1 2">
    <name type="scientific">Paenibacillus solani</name>
    <dbReference type="NCBI Taxonomy" id="1705565"/>
    <lineage>
        <taxon>Bacteria</taxon>
        <taxon>Bacillati</taxon>
        <taxon>Bacillota</taxon>
        <taxon>Bacilli</taxon>
        <taxon>Bacillales</taxon>
        <taxon>Paenibacillaceae</taxon>
        <taxon>Paenibacillus</taxon>
    </lineage>
</organism>
<dbReference type="EMBL" id="LIUT01000003">
    <property type="protein sequence ID" value="KOR82358.1"/>
    <property type="molecule type" value="Genomic_DNA"/>
</dbReference>
<gene>
    <name evidence="1" type="ORF">AM231_18670</name>
</gene>
<name>A0A0M1NJF4_9BACL</name>
<sequence length="171" mass="19776">MFDPTIFENLKVGIENAVYDLDNLDEIIRITDRKDLLDMAILSRSFSIRFELIQQLTTSAELCLETGLRDLAAEILDNPEDEPGCELKLRFYKSMTDASVECPALAQIVEDIWKPELPPIQTIRYIYGDELLLLHNTIELRFPRKINEEQMSDIPTILEFMLRTLEGLNQV</sequence>
<dbReference type="OrthoDB" id="2964978at2"/>
<comment type="caution">
    <text evidence="1">The sequence shown here is derived from an EMBL/GenBank/DDBJ whole genome shotgun (WGS) entry which is preliminary data.</text>
</comment>
<keyword evidence="2" id="KW-1185">Reference proteome</keyword>
<proteinExistence type="predicted"/>
<reference evidence="2" key="1">
    <citation type="submission" date="2015-08" db="EMBL/GenBank/DDBJ databases">
        <title>Genome sequencing project for genomic taxonomy and phylogenomics of Bacillus-like bacteria.</title>
        <authorList>
            <person name="Liu B."/>
            <person name="Wang J."/>
            <person name="Zhu Y."/>
            <person name="Liu G."/>
            <person name="Chen Q."/>
            <person name="Chen Z."/>
            <person name="Lan J."/>
            <person name="Che J."/>
            <person name="Ge C."/>
            <person name="Shi H."/>
            <person name="Pan Z."/>
            <person name="Liu X."/>
        </authorList>
    </citation>
    <scope>NUCLEOTIDE SEQUENCE [LARGE SCALE GENOMIC DNA]</scope>
    <source>
        <strain evidence="2">FJAT-22460</strain>
    </source>
</reference>
<dbReference type="RefSeq" id="WP_054403982.1">
    <property type="nucleotide sequence ID" value="NZ_LIUT01000003.1"/>
</dbReference>
<dbReference type="AlphaFoldDB" id="A0A0M1NJF4"/>